<dbReference type="Proteomes" id="UP000662466">
    <property type="component" value="Unassembled WGS sequence"/>
</dbReference>
<dbReference type="SUPFAM" id="SSF56112">
    <property type="entry name" value="Protein kinase-like (PK-like)"/>
    <property type="match status" value="1"/>
</dbReference>
<dbReference type="GO" id="GO:0005739">
    <property type="term" value="C:mitochondrion"/>
    <property type="evidence" value="ECO:0007669"/>
    <property type="project" value="TreeGrafter"/>
</dbReference>
<comment type="caution">
    <text evidence="3">The sequence shown here is derived from an EMBL/GenBank/DDBJ whole genome shotgun (WGS) entry which is preliminary data.</text>
</comment>
<dbReference type="InterPro" id="IPR051035">
    <property type="entry name" value="Mito_inheritance_9"/>
</dbReference>
<dbReference type="EMBL" id="JACBAD010001986">
    <property type="protein sequence ID" value="KAF7125333.1"/>
    <property type="molecule type" value="Genomic_DNA"/>
</dbReference>
<reference evidence="3" key="1">
    <citation type="submission" date="2020-06" db="EMBL/GenBank/DDBJ databases">
        <title>Draft genome sequences of strains closely related to Aspergillus parafelis and Aspergillus hiratsukae.</title>
        <authorList>
            <person name="Dos Santos R.A.C."/>
            <person name="Rivero-Menendez O."/>
            <person name="Steenwyk J.L."/>
            <person name="Mead M.E."/>
            <person name="Goldman G.H."/>
            <person name="Alastruey-Izquierdo A."/>
            <person name="Rokas A."/>
        </authorList>
    </citation>
    <scope>NUCLEOTIDE SEQUENCE</scope>
    <source>
        <strain evidence="2">CNM-CM5793</strain>
        <strain evidence="3">CNM-CM6106</strain>
    </source>
</reference>
<accession>A0A8H6PR56</accession>
<protein>
    <recommendedName>
        <fullName evidence="1">Aminoglycoside phosphotransferase domain-containing protein</fullName>
    </recommendedName>
</protein>
<sequence length="156" mass="17721">MGDPSDLFNYTSGRWIYNEILRLSERQLFFNVSQLNRITAASIGRPEQDVSYIRKLAEGGFNRVFEITLGEGTQVIARLPYPSTEPRIHATASEVATMGFVRLHGVLVPRVLAYSASDQNPVGSEYIIMEKAPGNELGDLWYTMTERQRLKMIFEM</sequence>
<dbReference type="PANTHER" id="PTHR36091:SF2">
    <property type="entry name" value="AMINOGLYCOSIDE PHOSPHOTRANSFERASE DOMAIN-CONTAINING PROTEIN"/>
    <property type="match status" value="1"/>
</dbReference>
<dbReference type="InterPro" id="IPR002575">
    <property type="entry name" value="Aminoglycoside_PTrfase"/>
</dbReference>
<dbReference type="AlphaFoldDB" id="A0A8H6PR56"/>
<evidence type="ECO:0000313" key="3">
    <source>
        <dbReference type="EMBL" id="KAF7158842.1"/>
    </source>
</evidence>
<keyword evidence="4" id="KW-1185">Reference proteome</keyword>
<dbReference type="Pfam" id="PF01636">
    <property type="entry name" value="APH"/>
    <property type="match status" value="1"/>
</dbReference>
<evidence type="ECO:0000313" key="5">
    <source>
        <dbReference type="Proteomes" id="UP000662466"/>
    </source>
</evidence>
<dbReference type="EMBL" id="JACBAF010002284">
    <property type="protein sequence ID" value="KAF7158842.1"/>
    <property type="molecule type" value="Genomic_DNA"/>
</dbReference>
<dbReference type="InterPro" id="IPR011009">
    <property type="entry name" value="Kinase-like_dom_sf"/>
</dbReference>
<proteinExistence type="predicted"/>
<dbReference type="Gene3D" id="3.30.200.20">
    <property type="entry name" value="Phosphorylase Kinase, domain 1"/>
    <property type="match status" value="1"/>
</dbReference>
<dbReference type="OrthoDB" id="2968323at2759"/>
<evidence type="ECO:0000313" key="2">
    <source>
        <dbReference type="EMBL" id="KAF7125333.1"/>
    </source>
</evidence>
<dbReference type="PANTHER" id="PTHR36091">
    <property type="entry name" value="ALTERED INHERITANCE OF MITOCHONDRIA PROTEIN 9, MITOCHONDRIAL"/>
    <property type="match status" value="1"/>
</dbReference>
<dbReference type="Proteomes" id="UP000630445">
    <property type="component" value="Unassembled WGS sequence"/>
</dbReference>
<name>A0A8H6PR56_9EURO</name>
<feature type="domain" description="Aminoglycoside phosphotransferase" evidence="1">
    <location>
        <begin position="54"/>
        <end position="153"/>
    </location>
</feature>
<organism evidence="3 5">
    <name type="scientific">Aspergillus hiratsukae</name>
    <dbReference type="NCBI Taxonomy" id="1194566"/>
    <lineage>
        <taxon>Eukaryota</taxon>
        <taxon>Fungi</taxon>
        <taxon>Dikarya</taxon>
        <taxon>Ascomycota</taxon>
        <taxon>Pezizomycotina</taxon>
        <taxon>Eurotiomycetes</taxon>
        <taxon>Eurotiomycetidae</taxon>
        <taxon>Eurotiales</taxon>
        <taxon>Aspergillaceae</taxon>
        <taxon>Aspergillus</taxon>
        <taxon>Aspergillus subgen. Fumigati</taxon>
    </lineage>
</organism>
<evidence type="ECO:0000259" key="1">
    <source>
        <dbReference type="Pfam" id="PF01636"/>
    </source>
</evidence>
<gene>
    <name evidence="2" type="ORF">CNMCM5793_001511</name>
    <name evidence="3" type="ORF">CNMCM6106_005717</name>
</gene>
<evidence type="ECO:0000313" key="4">
    <source>
        <dbReference type="Proteomes" id="UP000630445"/>
    </source>
</evidence>